<gene>
    <name evidence="1" type="ORF">SAMN05660706_1102</name>
</gene>
<dbReference type="Proteomes" id="UP000199584">
    <property type="component" value="Unassembled WGS sequence"/>
</dbReference>
<reference evidence="2" key="1">
    <citation type="submission" date="2016-10" db="EMBL/GenBank/DDBJ databases">
        <authorList>
            <person name="Varghese N."/>
            <person name="Submissions S."/>
        </authorList>
    </citation>
    <scope>NUCLEOTIDE SEQUENCE [LARGE SCALE GENOMIC DNA]</scope>
    <source>
        <strain evidence="2">DSM 3669</strain>
    </source>
</reference>
<proteinExistence type="predicted"/>
<accession>A0A1I6DFD1</accession>
<sequence length="77" mass="8601">MRNTINSNKGWMILLRPACLTGQCNARGYTVPAGLPGYMAYSQALRTPFLEFPWCLLVQGVALLPFAPHVLQPIHFK</sequence>
<evidence type="ECO:0000313" key="2">
    <source>
        <dbReference type="Proteomes" id="UP000199584"/>
    </source>
</evidence>
<dbReference type="AlphaFoldDB" id="A0A1I6DFD1"/>
<name>A0A1I6DFD1_9FIRM</name>
<keyword evidence="2" id="KW-1185">Reference proteome</keyword>
<organism evidence="1 2">
    <name type="scientific">Desulfoscipio geothermicus DSM 3669</name>
    <dbReference type="NCBI Taxonomy" id="1121426"/>
    <lineage>
        <taxon>Bacteria</taxon>
        <taxon>Bacillati</taxon>
        <taxon>Bacillota</taxon>
        <taxon>Clostridia</taxon>
        <taxon>Eubacteriales</taxon>
        <taxon>Desulfallaceae</taxon>
        <taxon>Desulfoscipio</taxon>
    </lineage>
</organism>
<dbReference type="EMBL" id="FOYM01000010">
    <property type="protein sequence ID" value="SFR04153.1"/>
    <property type="molecule type" value="Genomic_DNA"/>
</dbReference>
<evidence type="ECO:0000313" key="1">
    <source>
        <dbReference type="EMBL" id="SFR04153.1"/>
    </source>
</evidence>
<protein>
    <submittedName>
        <fullName evidence="1">Uncharacterized protein</fullName>
    </submittedName>
</protein>